<accession>A0ABR1B7G5</accession>
<evidence type="ECO:0000313" key="5">
    <source>
        <dbReference type="Proteomes" id="UP001359485"/>
    </source>
</evidence>
<reference evidence="4 5" key="1">
    <citation type="submission" date="2023-09" db="EMBL/GenBank/DDBJ databases">
        <title>Genomes of two closely related lineages of the louse Polyplax serrata with different host specificities.</title>
        <authorList>
            <person name="Martinu J."/>
            <person name="Tarabai H."/>
            <person name="Stefka J."/>
            <person name="Hypsa V."/>
        </authorList>
    </citation>
    <scope>NUCLEOTIDE SEQUENCE [LARGE SCALE GENOMIC DNA]</scope>
    <source>
        <strain evidence="4">98ZLc_SE</strain>
    </source>
</reference>
<protein>
    <recommendedName>
        <fullName evidence="3">Nose resistant-to-fluoxetine protein N-terminal domain-containing protein</fullName>
    </recommendedName>
</protein>
<comment type="caution">
    <text evidence="4">The sequence shown here is derived from an EMBL/GenBank/DDBJ whole genome shotgun (WGS) entry which is preliminary data.</text>
</comment>
<dbReference type="PANTHER" id="PTHR11161:SF4">
    <property type="entry name" value="DROP DEAD"/>
    <property type="match status" value="1"/>
</dbReference>
<name>A0ABR1B7G5_POLSC</name>
<feature type="transmembrane region" description="Helical" evidence="1">
    <location>
        <begin position="370"/>
        <end position="388"/>
    </location>
</feature>
<keyword evidence="1" id="KW-0812">Transmembrane</keyword>
<feature type="transmembrane region" description="Helical" evidence="1">
    <location>
        <begin position="537"/>
        <end position="558"/>
    </location>
</feature>
<keyword evidence="2" id="KW-0732">Signal</keyword>
<feature type="transmembrane region" description="Helical" evidence="1">
    <location>
        <begin position="436"/>
        <end position="454"/>
    </location>
</feature>
<proteinExistence type="predicted"/>
<feature type="signal peptide" evidence="2">
    <location>
        <begin position="1"/>
        <end position="19"/>
    </location>
</feature>
<organism evidence="4 5">
    <name type="scientific">Polyplax serrata</name>
    <name type="common">Common mouse louse</name>
    <dbReference type="NCBI Taxonomy" id="468196"/>
    <lineage>
        <taxon>Eukaryota</taxon>
        <taxon>Metazoa</taxon>
        <taxon>Ecdysozoa</taxon>
        <taxon>Arthropoda</taxon>
        <taxon>Hexapoda</taxon>
        <taxon>Insecta</taxon>
        <taxon>Pterygota</taxon>
        <taxon>Neoptera</taxon>
        <taxon>Paraneoptera</taxon>
        <taxon>Psocodea</taxon>
        <taxon>Troctomorpha</taxon>
        <taxon>Phthiraptera</taxon>
        <taxon>Anoplura</taxon>
        <taxon>Polyplacidae</taxon>
        <taxon>Polyplax</taxon>
    </lineage>
</organism>
<dbReference type="Pfam" id="PF01757">
    <property type="entry name" value="Acyl_transf_3"/>
    <property type="match status" value="1"/>
</dbReference>
<dbReference type="InterPro" id="IPR002656">
    <property type="entry name" value="Acyl_transf_3_dom"/>
</dbReference>
<dbReference type="PANTHER" id="PTHR11161">
    <property type="entry name" value="O-ACYLTRANSFERASE"/>
    <property type="match status" value="1"/>
</dbReference>
<feature type="transmembrane region" description="Helical" evidence="1">
    <location>
        <begin position="327"/>
        <end position="350"/>
    </location>
</feature>
<gene>
    <name evidence="4" type="ORF">RUM44_007955</name>
</gene>
<feature type="transmembrane region" description="Helical" evidence="1">
    <location>
        <begin position="578"/>
        <end position="605"/>
    </location>
</feature>
<sequence length="714" mass="81434">MSVVLLVIFLVSLGLDAHGTERKFLEEDVVKYRLPSHLKQYLTDSFWAGLPVNESQCWRDMDLVQKQAVGLNMWALKMLDASAKLPSGIISGNLNQFGDFDECISVLGGNQGQKIKGKYCLANIHIKINNENAEEPKIQALDDAIHSHRMLTNNIFDEGHRIPKFETFVWGVCVPSSCSSREIEAALGYKLKKISKGSPLSFQMSINDEVCYVKEEKQMTVAKLLVTCVFASIFLLSIADFFFDVNKLSVRGYSKTAAIFQSFSIRKNWSLLTSTKSSEDDIDCLNGARFLNAIALLLSHKQIAMFYTPTHNRTSMAEAFSKSWTMLGRSAILYTDSFIMISGILVSYSFVKSLDRKRTINFKDKLINRLVRFTPNLLGTLLFFTYLMEDMNSGPHWGLVINKYADLCKKNMWRNLLYIHNYFGFENMCLTHTHQLGIDMQLFLVSPILVYILWKSPRFGTVLLFLISSASTWLRYNVTLTENLSTNIYYGISVEQLWKTANLSYILPTHRLTVYVAGLMTGYYLRRNGSKLCYNRIVATVGWIAAVVAALFAVFGPYKSAYKGYVYDPIYAAQFNAFAPILWTIFIAWVLLACVNGYGGFFNAFLSWKYFRIFSKISYGIYLTQFPVFFYGIGTERTTQFYKGFHAIFDIEEFLIIIIAAIILTLLFDLPGQELKKVLFKSNKAKNDTTESACVSIQNVKDHKTRRRLYVYGT</sequence>
<dbReference type="Proteomes" id="UP001359485">
    <property type="component" value="Unassembled WGS sequence"/>
</dbReference>
<dbReference type="EMBL" id="JAWJWF010000002">
    <property type="protein sequence ID" value="KAK6637533.1"/>
    <property type="molecule type" value="Genomic_DNA"/>
</dbReference>
<feature type="transmembrane region" description="Helical" evidence="1">
    <location>
        <begin position="224"/>
        <end position="243"/>
    </location>
</feature>
<feature type="domain" description="Nose resistant-to-fluoxetine protein N-terminal" evidence="3">
    <location>
        <begin position="54"/>
        <end position="213"/>
    </location>
</feature>
<evidence type="ECO:0000256" key="2">
    <source>
        <dbReference type="SAM" id="SignalP"/>
    </source>
</evidence>
<evidence type="ECO:0000256" key="1">
    <source>
        <dbReference type="SAM" id="Phobius"/>
    </source>
</evidence>
<dbReference type="Pfam" id="PF20146">
    <property type="entry name" value="NRF"/>
    <property type="match status" value="1"/>
</dbReference>
<keyword evidence="1" id="KW-1133">Transmembrane helix</keyword>
<dbReference type="SMART" id="SM00703">
    <property type="entry name" value="NRF"/>
    <property type="match status" value="1"/>
</dbReference>
<keyword evidence="5" id="KW-1185">Reference proteome</keyword>
<feature type="chain" id="PRO_5046498051" description="Nose resistant-to-fluoxetine protein N-terminal domain-containing protein" evidence="2">
    <location>
        <begin position="20"/>
        <end position="714"/>
    </location>
</feature>
<feature type="transmembrane region" description="Helical" evidence="1">
    <location>
        <begin position="617"/>
        <end position="634"/>
    </location>
</feature>
<dbReference type="InterPro" id="IPR052728">
    <property type="entry name" value="O2_lipid_transport_reg"/>
</dbReference>
<dbReference type="InterPro" id="IPR006621">
    <property type="entry name" value="Nose-resist-to-fluoxetine_N"/>
</dbReference>
<keyword evidence="1" id="KW-0472">Membrane</keyword>
<feature type="transmembrane region" description="Helical" evidence="1">
    <location>
        <begin position="654"/>
        <end position="672"/>
    </location>
</feature>
<evidence type="ECO:0000313" key="4">
    <source>
        <dbReference type="EMBL" id="KAK6637533.1"/>
    </source>
</evidence>
<evidence type="ECO:0000259" key="3">
    <source>
        <dbReference type="SMART" id="SM00703"/>
    </source>
</evidence>